<reference evidence="5 6" key="1">
    <citation type="submission" date="2024-06" db="EMBL/GenBank/DDBJ databases">
        <authorList>
            <person name="Kraege A."/>
            <person name="Thomma B."/>
        </authorList>
    </citation>
    <scope>NUCLEOTIDE SEQUENCE [LARGE SCALE GENOMIC DNA]</scope>
</reference>
<gene>
    <name evidence="5" type="primary">g1419</name>
    <name evidence="5" type="ORF">VP750_LOCUS1221</name>
</gene>
<feature type="compositionally biased region" description="Basic and acidic residues" evidence="3">
    <location>
        <begin position="1"/>
        <end position="11"/>
    </location>
</feature>
<dbReference type="PANTHER" id="PTHR10758:SF2">
    <property type="entry name" value="26S PROTEASOME NON-ATPASE REGULATORY SUBUNIT 3"/>
    <property type="match status" value="1"/>
</dbReference>
<name>A0ABP1FND7_9CHLO</name>
<dbReference type="Gene3D" id="1.25.40.570">
    <property type="match status" value="1"/>
</dbReference>
<dbReference type="InterPro" id="IPR036390">
    <property type="entry name" value="WH_DNA-bd_sf"/>
</dbReference>
<comment type="similarity">
    <text evidence="1">Belongs to the proteasome subunit S3 family.</text>
</comment>
<keyword evidence="2" id="KW-0647">Proteasome</keyword>
<evidence type="ECO:0000313" key="5">
    <source>
        <dbReference type="EMBL" id="CAL5219562.1"/>
    </source>
</evidence>
<dbReference type="SMART" id="SM00753">
    <property type="entry name" value="PAM"/>
    <property type="match status" value="1"/>
</dbReference>
<proteinExistence type="inferred from homology"/>
<dbReference type="PANTHER" id="PTHR10758">
    <property type="entry name" value="26S PROTEASOME NON-ATPASE REGULATORY SUBUNIT 3/COP9 SIGNALOSOME COMPLEX SUBUNIT 3"/>
    <property type="match status" value="1"/>
</dbReference>
<evidence type="ECO:0000256" key="1">
    <source>
        <dbReference type="ARBA" id="ARBA00007912"/>
    </source>
</evidence>
<dbReference type="EMBL" id="CAXHTA020000002">
    <property type="protein sequence ID" value="CAL5219562.1"/>
    <property type="molecule type" value="Genomic_DNA"/>
</dbReference>
<feature type="domain" description="PCI" evidence="4">
    <location>
        <begin position="260"/>
        <end position="438"/>
    </location>
</feature>
<dbReference type="Pfam" id="PF08375">
    <property type="entry name" value="Rpn3_C"/>
    <property type="match status" value="1"/>
</dbReference>
<feature type="region of interest" description="Disordered" evidence="3">
    <location>
        <begin position="1"/>
        <end position="36"/>
    </location>
</feature>
<evidence type="ECO:0000256" key="3">
    <source>
        <dbReference type="SAM" id="MobiDB-lite"/>
    </source>
</evidence>
<evidence type="ECO:0000313" key="6">
    <source>
        <dbReference type="Proteomes" id="UP001497392"/>
    </source>
</evidence>
<evidence type="ECO:0000259" key="4">
    <source>
        <dbReference type="PROSITE" id="PS50250"/>
    </source>
</evidence>
<dbReference type="InterPro" id="IPR050756">
    <property type="entry name" value="CSN3"/>
</dbReference>
<dbReference type="Proteomes" id="UP001497392">
    <property type="component" value="Unassembled WGS sequence"/>
</dbReference>
<accession>A0ABP1FND7</accession>
<dbReference type="Pfam" id="PF25573">
    <property type="entry name" value="TPR_PSMD3_N"/>
    <property type="match status" value="1"/>
</dbReference>
<sequence>MGKEIDMKDVDVPSSAPAEQNGVKEKGGDEAPAPPTVKAMLTANTSLLESAVRVKETRVLAGRLMRQTTAVRKRMTADDLSAFVREVLPHGYPGSVFLLSHLSKASEATAMDTDGEHKASPAATGGASAVGLLPEIEAYAYLLTVMYLTDQKAYKEANEVVKAAVKRVADFNRRTLDAIAARLYFYLSLTHEHLGTLSEIRSQLLGLHRTAVLQHDEYGQETLLNLLMRNYLHYNLYDQAEKLRSKAQRPEVSRSTHQLCRYLYYLGRIRAIQLEYTEAKDCLQQALRKAPMSALGFRVTVTKWLSLVRLLLGEVPEHTEFTAPGLAEPLAAYFSIAQAVRSGDLIAFREVAEKHAAEFTADKTRNLIVRLQFNVIRAGLRRINLAYSRISLADVATRLGLSSVKDTESIVAKAIRDGGIDAVIDHANGWMLSKEIADIYSTPEPAAAFHARTAFCLDIHNEAVRAMRFDAGANRKKLETAESARERVIAEEELAKAMEEDDGL</sequence>
<organism evidence="5 6">
    <name type="scientific">Coccomyxa viridis</name>
    <dbReference type="NCBI Taxonomy" id="1274662"/>
    <lineage>
        <taxon>Eukaryota</taxon>
        <taxon>Viridiplantae</taxon>
        <taxon>Chlorophyta</taxon>
        <taxon>core chlorophytes</taxon>
        <taxon>Trebouxiophyceae</taxon>
        <taxon>Trebouxiophyceae incertae sedis</taxon>
        <taxon>Coccomyxaceae</taxon>
        <taxon>Coccomyxa</taxon>
    </lineage>
</organism>
<dbReference type="SUPFAM" id="SSF46785">
    <property type="entry name" value="Winged helix' DNA-binding domain"/>
    <property type="match status" value="1"/>
</dbReference>
<dbReference type="SMART" id="SM00088">
    <property type="entry name" value="PINT"/>
    <property type="match status" value="1"/>
</dbReference>
<evidence type="ECO:0000256" key="2">
    <source>
        <dbReference type="ARBA" id="ARBA00022942"/>
    </source>
</evidence>
<dbReference type="InterPro" id="IPR000717">
    <property type="entry name" value="PCI_dom"/>
</dbReference>
<dbReference type="InterPro" id="IPR057985">
    <property type="entry name" value="TPR_PSMD3_N"/>
</dbReference>
<dbReference type="PROSITE" id="PS50250">
    <property type="entry name" value="PCI"/>
    <property type="match status" value="1"/>
</dbReference>
<keyword evidence="6" id="KW-1185">Reference proteome</keyword>
<dbReference type="Pfam" id="PF01399">
    <property type="entry name" value="PCI"/>
    <property type="match status" value="1"/>
</dbReference>
<dbReference type="InterPro" id="IPR013586">
    <property type="entry name" value="PSMD3_C"/>
</dbReference>
<protein>
    <submittedName>
        <fullName evidence="5">G1419 protein</fullName>
    </submittedName>
</protein>
<comment type="caution">
    <text evidence="5">The sequence shown here is derived from an EMBL/GenBank/DDBJ whole genome shotgun (WGS) entry which is preliminary data.</text>
</comment>